<proteinExistence type="inferred from homology"/>
<dbReference type="Pfam" id="PF00465">
    <property type="entry name" value="Fe-ADH"/>
    <property type="match status" value="1"/>
</dbReference>
<evidence type="ECO:0000256" key="2">
    <source>
        <dbReference type="ARBA" id="ARBA00023002"/>
    </source>
</evidence>
<dbReference type="GO" id="GO:0004022">
    <property type="term" value="F:alcohol dehydrogenase (NAD+) activity"/>
    <property type="evidence" value="ECO:0007669"/>
    <property type="project" value="TreeGrafter"/>
</dbReference>
<evidence type="ECO:0000313" key="6">
    <source>
        <dbReference type="Proteomes" id="UP000824125"/>
    </source>
</evidence>
<dbReference type="Pfam" id="PF25137">
    <property type="entry name" value="ADH_Fe_C"/>
    <property type="match status" value="1"/>
</dbReference>
<dbReference type="EMBL" id="DVNM01000012">
    <property type="protein sequence ID" value="HIU68716.1"/>
    <property type="molecule type" value="Genomic_DNA"/>
</dbReference>
<comment type="similarity">
    <text evidence="1">Belongs to the iron-containing alcohol dehydrogenase family.</text>
</comment>
<protein>
    <submittedName>
        <fullName evidence="5">Phosphonoacetaldehyde reductase</fullName>
    </submittedName>
</protein>
<accession>A0A9D1MTU6</accession>
<dbReference type="Gene3D" id="1.20.1090.10">
    <property type="entry name" value="Dehydroquinate synthase-like - alpha domain"/>
    <property type="match status" value="1"/>
</dbReference>
<dbReference type="InterPro" id="IPR001670">
    <property type="entry name" value="ADH_Fe/GldA"/>
</dbReference>
<comment type="caution">
    <text evidence="5">The sequence shown here is derived from an EMBL/GenBank/DDBJ whole genome shotgun (WGS) entry which is preliminary data.</text>
</comment>
<feature type="domain" description="Fe-containing alcohol dehydrogenase-like C-terminal" evidence="4">
    <location>
        <begin position="176"/>
        <end position="365"/>
    </location>
</feature>
<feature type="domain" description="Alcohol dehydrogenase iron-type/glycerol dehydrogenase GldA" evidence="3">
    <location>
        <begin position="18"/>
        <end position="162"/>
    </location>
</feature>
<evidence type="ECO:0000256" key="1">
    <source>
        <dbReference type="ARBA" id="ARBA00007358"/>
    </source>
</evidence>
<evidence type="ECO:0000259" key="4">
    <source>
        <dbReference type="Pfam" id="PF25137"/>
    </source>
</evidence>
<dbReference type="AlphaFoldDB" id="A0A9D1MTU6"/>
<sequence length="367" mass="40009">MSGSTMQTKGVLLHGADDVLRLLREKGVKKPMVVCGKSFLNTGLMRQLSAFSPVVFSDVRPNPRFEDMKTAREMFLENGCDFLIGAGGGSPLDSAKMVKLMVTNPEETWLTGMAANDIGFLAIPTTSGTGSEATRYSIFYIGDKKYSVSNADFLADYVLLEPAFLQTVPLYQRKCTCLDALCHAIESYWSVRSSAESRAYAEKAIGLFWQALDGYMQNEPQGNRDMLLASYWAGKAIDCTATTAGHALCYNLTIYCHTAHGHSVALCMRSLWQYMLSHPDLPVNDARGNAYVQAALTALGHMMGGSTAADGAAVFEKLLQRFALETPVMPAGTPEAFAQKVDVSRLSNNPLALSTSDVIHIYSRIFS</sequence>
<reference evidence="5" key="1">
    <citation type="submission" date="2020-10" db="EMBL/GenBank/DDBJ databases">
        <authorList>
            <person name="Gilroy R."/>
        </authorList>
    </citation>
    <scope>NUCLEOTIDE SEQUENCE</scope>
    <source>
        <strain evidence="5">CHK176-6737</strain>
    </source>
</reference>
<dbReference type="Gene3D" id="3.40.50.1970">
    <property type="match status" value="1"/>
</dbReference>
<dbReference type="GO" id="GO:0046872">
    <property type="term" value="F:metal ion binding"/>
    <property type="evidence" value="ECO:0007669"/>
    <property type="project" value="InterPro"/>
</dbReference>
<evidence type="ECO:0000259" key="3">
    <source>
        <dbReference type="Pfam" id="PF00465"/>
    </source>
</evidence>
<dbReference type="InterPro" id="IPR035873">
    <property type="entry name" value="PhpC"/>
</dbReference>
<dbReference type="PANTHER" id="PTHR11496:SF102">
    <property type="entry name" value="ALCOHOL DEHYDROGENASE 4"/>
    <property type="match status" value="1"/>
</dbReference>
<dbReference type="PANTHER" id="PTHR11496">
    <property type="entry name" value="ALCOHOL DEHYDROGENASE"/>
    <property type="match status" value="1"/>
</dbReference>
<dbReference type="InterPro" id="IPR039697">
    <property type="entry name" value="Alcohol_dehydrogenase_Fe"/>
</dbReference>
<dbReference type="CDD" id="cd08182">
    <property type="entry name" value="HEPD"/>
    <property type="match status" value="1"/>
</dbReference>
<name>A0A9D1MTU6_9FIRM</name>
<organism evidence="5 6">
    <name type="scientific">Candidatus Scybalenecus merdavium</name>
    <dbReference type="NCBI Taxonomy" id="2840939"/>
    <lineage>
        <taxon>Bacteria</taxon>
        <taxon>Bacillati</taxon>
        <taxon>Bacillota</taxon>
        <taxon>Clostridia</taxon>
        <taxon>Eubacteriales</taxon>
        <taxon>Oscillospiraceae</taxon>
        <taxon>Oscillospiraceae incertae sedis</taxon>
        <taxon>Candidatus Scybalenecus</taxon>
    </lineage>
</organism>
<dbReference type="Proteomes" id="UP000824125">
    <property type="component" value="Unassembled WGS sequence"/>
</dbReference>
<gene>
    <name evidence="5" type="ORF">IAD23_02010</name>
</gene>
<reference evidence="5" key="2">
    <citation type="journal article" date="2021" name="PeerJ">
        <title>Extensive microbial diversity within the chicken gut microbiome revealed by metagenomics and culture.</title>
        <authorList>
            <person name="Gilroy R."/>
            <person name="Ravi A."/>
            <person name="Getino M."/>
            <person name="Pursley I."/>
            <person name="Horton D.L."/>
            <person name="Alikhan N.F."/>
            <person name="Baker D."/>
            <person name="Gharbi K."/>
            <person name="Hall N."/>
            <person name="Watson M."/>
            <person name="Adriaenssens E.M."/>
            <person name="Foster-Nyarko E."/>
            <person name="Jarju S."/>
            <person name="Secka A."/>
            <person name="Antonio M."/>
            <person name="Oren A."/>
            <person name="Chaudhuri R.R."/>
            <person name="La Ragione R."/>
            <person name="Hildebrand F."/>
            <person name="Pallen M.J."/>
        </authorList>
    </citation>
    <scope>NUCLEOTIDE SEQUENCE</scope>
    <source>
        <strain evidence="5">CHK176-6737</strain>
    </source>
</reference>
<evidence type="ECO:0000313" key="5">
    <source>
        <dbReference type="EMBL" id="HIU68716.1"/>
    </source>
</evidence>
<dbReference type="SUPFAM" id="SSF56796">
    <property type="entry name" value="Dehydroquinate synthase-like"/>
    <property type="match status" value="1"/>
</dbReference>
<dbReference type="InterPro" id="IPR056798">
    <property type="entry name" value="ADH_Fe_C"/>
</dbReference>
<dbReference type="GO" id="GO:0017000">
    <property type="term" value="P:antibiotic biosynthetic process"/>
    <property type="evidence" value="ECO:0007669"/>
    <property type="project" value="InterPro"/>
</dbReference>
<keyword evidence="2" id="KW-0560">Oxidoreductase</keyword>